<keyword evidence="3" id="KW-1185">Reference proteome</keyword>
<proteinExistence type="predicted"/>
<name>A0A6M9Z3M2_9CAUD</name>
<dbReference type="EMBL" id="MT451980">
    <property type="protein sequence ID" value="QKN87577.1"/>
    <property type="molecule type" value="Genomic_DNA"/>
</dbReference>
<dbReference type="KEGG" id="vg:80025922"/>
<sequence>MTTTPADELRAAAARLRALATAASTDTDGTPTTTWSAKLRRPADPDGTSRLYGDHRTREDGRRIAWPPLLRGGSQQRPTHMHTQHADYIVAMGPATGLAIAYWLDAVAARLSRTTHPDWQADIEPHAVAVARQLLGTSAGTVAQPAPAVTEEPGR</sequence>
<evidence type="ECO:0000313" key="3">
    <source>
        <dbReference type="Proteomes" id="UP000509653"/>
    </source>
</evidence>
<organism evidence="2 3">
    <name type="scientific">Streptomyces phage Ignacio</name>
    <dbReference type="NCBI Taxonomy" id="2736272"/>
    <lineage>
        <taxon>Viruses</taxon>
        <taxon>Duplodnaviria</taxon>
        <taxon>Heunggongvirae</taxon>
        <taxon>Uroviricota</taxon>
        <taxon>Caudoviricetes</taxon>
        <taxon>Ignaciovirus</taxon>
        <taxon>Ignaciovirus ignacio</taxon>
    </lineage>
</organism>
<gene>
    <name evidence="2" type="primary">50</name>
    <name evidence="2" type="ORF">SEA_IGNACIO_50</name>
</gene>
<accession>A0A6M9Z3M2</accession>
<dbReference type="GeneID" id="80025922"/>
<reference evidence="2 3" key="1">
    <citation type="submission" date="2020-05" db="EMBL/GenBank/DDBJ databases">
        <authorList>
            <person name="Coronado A."/>
            <person name="Gutierrez-Langa M.A."/>
            <person name="Hernandez Olmos D."/>
            <person name="Menchaca C."/>
            <person name="Layton S.R."/>
            <person name="Hughes L.E."/>
            <person name="Garlena R.A."/>
            <person name="Russell D.A."/>
            <person name="Pope W.H."/>
            <person name="Jacobs-Sera D."/>
            <person name="Hatfull G.F."/>
        </authorList>
    </citation>
    <scope>NUCLEOTIDE SEQUENCE [LARGE SCALE GENOMIC DNA]</scope>
</reference>
<evidence type="ECO:0000256" key="1">
    <source>
        <dbReference type="SAM" id="MobiDB-lite"/>
    </source>
</evidence>
<evidence type="ECO:0000313" key="2">
    <source>
        <dbReference type="EMBL" id="QKN87577.1"/>
    </source>
</evidence>
<protein>
    <submittedName>
        <fullName evidence="2">Uncharacterized protein</fullName>
    </submittedName>
</protein>
<feature type="compositionally biased region" description="Low complexity" evidence="1">
    <location>
        <begin position="22"/>
        <end position="34"/>
    </location>
</feature>
<feature type="region of interest" description="Disordered" evidence="1">
    <location>
        <begin position="22"/>
        <end position="58"/>
    </location>
</feature>
<dbReference type="Proteomes" id="UP000509653">
    <property type="component" value="Segment"/>
</dbReference>
<dbReference type="RefSeq" id="YP_010756170.1">
    <property type="nucleotide sequence ID" value="NC_073483.1"/>
</dbReference>